<evidence type="ECO:0000313" key="1">
    <source>
        <dbReference type="EMBL" id="WEL20071.1"/>
    </source>
</evidence>
<dbReference type="GeneID" id="90590518"/>
<name>A0ABY8CFR7_9ARCH</name>
<dbReference type="InterPro" id="IPR043148">
    <property type="entry name" value="TagF_C"/>
</dbReference>
<keyword evidence="2" id="KW-1185">Reference proteome</keyword>
<dbReference type="Proteomes" id="UP001218034">
    <property type="component" value="Chromosome"/>
</dbReference>
<evidence type="ECO:0008006" key="3">
    <source>
        <dbReference type="Google" id="ProtNLM"/>
    </source>
</evidence>
<protein>
    <recommendedName>
        <fullName evidence="3">Capsule polysaccharide biosynthesis protein</fullName>
    </recommendedName>
</protein>
<evidence type="ECO:0000313" key="2">
    <source>
        <dbReference type="Proteomes" id="UP001218034"/>
    </source>
</evidence>
<reference evidence="1 2" key="1">
    <citation type="submission" date="2022-09" db="EMBL/GenBank/DDBJ databases">
        <title>Xylan utilization by haloarchaea-nanohaloarchaea associations.</title>
        <authorList>
            <person name="Yakimov M."/>
        </authorList>
    </citation>
    <scope>NUCLEOTIDE SEQUENCE [LARGE SCALE GENOMIC DNA]</scope>
    <source>
        <strain evidence="1 2">SVXNc</strain>
    </source>
</reference>
<accession>A0ABY8CFR7</accession>
<dbReference type="Gene3D" id="3.40.50.12580">
    <property type="match status" value="1"/>
</dbReference>
<dbReference type="EMBL" id="CP104395">
    <property type="protein sequence ID" value="WEL20071.1"/>
    <property type="molecule type" value="Genomic_DNA"/>
</dbReference>
<gene>
    <name evidence="1" type="ORF">SVXNc_1080</name>
</gene>
<proteinExistence type="predicted"/>
<sequence length="462" mass="54139">MSEDVVETLLEIEKDLGLLDQQIREVYFWERIRNLLTSRIKAEKGLTNSNSNGISQKRLILKRMYLLVKNVFFRNPLLAKESEVMFVGIPRRKKQDGSWRDIYCDPIIEKFELDYVLFEESHPSRNTHKTPSTTEKIRYLDLIYYLAAIPRLLGFGKPKLSKNEAETLNALEKTLNQRLDVEIDIEEEVVHQISRRKFLLPLYRILLRIVNPECLIMVRPGRRTLLEACKIEDVEVVELQHGTITRRHLEYSSSNGSLKNCPDRMLLWGTFWRENCDFSIEDEHLHLVGYPFLSDRISRSENREGEKILFLSQWDIGEELAKIAVNLSKTISEEIVFKLHPEEYRNWSKKYPRLYNSDVEVVEDADLYKLFSESKLQVGVYSTAIYEGLAFNLRTVIVDLPGSENMSSLIDQEGIHNVETASEIRKVVNEEEEVLSFDRDLFFEPKPYEKLEQIFDELGVKH</sequence>
<organism evidence="1 2">
    <name type="scientific">Candidatus Nanohalococcus occultus</name>
    <dbReference type="NCBI Taxonomy" id="2978047"/>
    <lineage>
        <taxon>Archaea</taxon>
        <taxon>Candidatus Nanohalarchaeota</taxon>
        <taxon>Candidatus Nanohalarchaeota incertae sedis</taxon>
        <taxon>Candidatus Nanohalococcus</taxon>
    </lineage>
</organism>
<dbReference type="RefSeq" id="WP_347721898.1">
    <property type="nucleotide sequence ID" value="NZ_CP104395.1"/>
</dbReference>